<dbReference type="EMBL" id="VUYU01000016">
    <property type="protein sequence ID" value="NHZ36240.1"/>
    <property type="molecule type" value="Genomic_DNA"/>
</dbReference>
<gene>
    <name evidence="1" type="ORF">F0185_21970</name>
</gene>
<comment type="caution">
    <text evidence="1">The sequence shown here is derived from an EMBL/GenBank/DDBJ whole genome shotgun (WGS) entry which is preliminary data.</text>
</comment>
<proteinExistence type="predicted"/>
<accession>A0ABX0LV85</accession>
<evidence type="ECO:0000313" key="1">
    <source>
        <dbReference type="EMBL" id="NHZ36240.1"/>
    </source>
</evidence>
<name>A0ABX0LV85_9BURK</name>
<dbReference type="Proteomes" id="UP000785613">
    <property type="component" value="Unassembled WGS sequence"/>
</dbReference>
<sequence>MSNIRNLVVGGVSLVKCKARQFGPAAMKARNILEPELERNLYLSAARFRTVSLILRFGTRDKPIPDIGDIDVNRSMLPVAIELDAKHLETLNSQELEDHFKVVMIEVLCDVAANFDLPYEFLDNLRGK</sequence>
<dbReference type="RefSeq" id="WP_167228128.1">
    <property type="nucleotide sequence ID" value="NZ_VUYU01000016.1"/>
</dbReference>
<dbReference type="InterPro" id="IPR029081">
    <property type="entry name" value="Imm39"/>
</dbReference>
<keyword evidence="2" id="KW-1185">Reference proteome</keyword>
<dbReference type="Pfam" id="PF15568">
    <property type="entry name" value="Imm39"/>
    <property type="match status" value="1"/>
</dbReference>
<reference evidence="1 2" key="1">
    <citation type="submission" date="2019-09" db="EMBL/GenBank/DDBJ databases">
        <title>Taxonomy of Antarctic Massilia spp.: description of Massilia rubra sp. nov., Massilia aquatica sp. nov., Massilia mucilaginosa sp. nov., Massilia frigida sp. nov. isolated from streams, lakes and regoliths.</title>
        <authorList>
            <person name="Holochova P."/>
            <person name="Sedlacek I."/>
            <person name="Kralova S."/>
            <person name="Maslanova I."/>
            <person name="Busse H.-J."/>
            <person name="Stankova E."/>
            <person name="Vrbovska V."/>
            <person name="Kovarovic V."/>
            <person name="Bartak M."/>
            <person name="Svec P."/>
            <person name="Pantucek R."/>
        </authorList>
    </citation>
    <scope>NUCLEOTIDE SEQUENCE [LARGE SCALE GENOMIC DNA]</scope>
    <source>
        <strain evidence="1 2">CCM 8692</strain>
    </source>
</reference>
<evidence type="ECO:0000313" key="2">
    <source>
        <dbReference type="Proteomes" id="UP000785613"/>
    </source>
</evidence>
<protein>
    <submittedName>
        <fullName evidence="1">Uncharacterized protein</fullName>
    </submittedName>
</protein>
<organism evidence="1 2">
    <name type="scientific">Massilia rubra</name>
    <dbReference type="NCBI Taxonomy" id="2607910"/>
    <lineage>
        <taxon>Bacteria</taxon>
        <taxon>Pseudomonadati</taxon>
        <taxon>Pseudomonadota</taxon>
        <taxon>Betaproteobacteria</taxon>
        <taxon>Burkholderiales</taxon>
        <taxon>Oxalobacteraceae</taxon>
        <taxon>Telluria group</taxon>
        <taxon>Massilia</taxon>
    </lineage>
</organism>